<dbReference type="Gene3D" id="3.50.50.60">
    <property type="entry name" value="FAD/NAD(P)-binding domain"/>
    <property type="match status" value="1"/>
</dbReference>
<dbReference type="EC" id="1.4.3.16" evidence="6"/>
<dbReference type="Gene3D" id="3.90.700.10">
    <property type="entry name" value="Succinate dehydrogenase/fumarate reductase flavoprotein, catalytic domain"/>
    <property type="match status" value="1"/>
</dbReference>
<name>A0AAU8P943_DESK7</name>
<evidence type="ECO:0000259" key="5">
    <source>
        <dbReference type="Pfam" id="PF02910"/>
    </source>
</evidence>
<evidence type="ECO:0000259" key="4">
    <source>
        <dbReference type="Pfam" id="PF00890"/>
    </source>
</evidence>
<evidence type="ECO:0000313" key="6">
    <source>
        <dbReference type="EMBL" id="AEG14417.1"/>
    </source>
</evidence>
<evidence type="ECO:0000256" key="3">
    <source>
        <dbReference type="PIRSR" id="PIRSR000171-1"/>
    </source>
</evidence>
<gene>
    <name evidence="6" type="ordered locus">Desku_0815</name>
</gene>
<keyword evidence="7" id="KW-1185">Reference proteome</keyword>
<dbReference type="Proteomes" id="UP000009229">
    <property type="component" value="Chromosome"/>
</dbReference>
<dbReference type="SUPFAM" id="SSF51905">
    <property type="entry name" value="FAD/NAD(P)-binding domain"/>
    <property type="match status" value="1"/>
</dbReference>
<dbReference type="InterPro" id="IPR003953">
    <property type="entry name" value="FAD-dep_OxRdtase_2_FAD-bd"/>
</dbReference>
<dbReference type="PRINTS" id="PR00368">
    <property type="entry name" value="FADPNR"/>
</dbReference>
<evidence type="ECO:0000256" key="1">
    <source>
        <dbReference type="ARBA" id="ARBA00022630"/>
    </source>
</evidence>
<dbReference type="InterPro" id="IPR036188">
    <property type="entry name" value="FAD/NAD-bd_sf"/>
</dbReference>
<dbReference type="AlphaFoldDB" id="A0AAU8P943"/>
<keyword evidence="2 6" id="KW-0560">Oxidoreductase</keyword>
<dbReference type="InterPro" id="IPR037099">
    <property type="entry name" value="Fum_R/Succ_DH_flav-like_C_sf"/>
</dbReference>
<dbReference type="GO" id="GO:0033765">
    <property type="term" value="F:steroid dehydrogenase activity, acting on the CH-CH group of donors"/>
    <property type="evidence" value="ECO:0007669"/>
    <property type="project" value="UniProtKB-ARBA"/>
</dbReference>
<evidence type="ECO:0000256" key="2">
    <source>
        <dbReference type="ARBA" id="ARBA00023002"/>
    </source>
</evidence>
<dbReference type="Gene3D" id="1.20.58.100">
    <property type="entry name" value="Fumarate reductase/succinate dehydrogenase flavoprotein-like, C-terminal domain"/>
    <property type="match status" value="1"/>
</dbReference>
<dbReference type="InterPro" id="IPR027477">
    <property type="entry name" value="Succ_DH/fumarate_Rdtase_cat_sf"/>
</dbReference>
<reference evidence="7" key="1">
    <citation type="submission" date="2011-05" db="EMBL/GenBank/DDBJ databases">
        <title>Complete sequence of Desulfotomaculum kuznetsovii DSM 6115.</title>
        <authorList>
            <person name="Lucas S."/>
            <person name="Han J."/>
            <person name="Lapidus A."/>
            <person name="Cheng J.-F."/>
            <person name="Goodwin L."/>
            <person name="Pitluck S."/>
            <person name="Peters L."/>
            <person name="Mikhailova N."/>
            <person name="Lu M."/>
            <person name="Saunders E."/>
            <person name="Han C."/>
            <person name="Tapia R."/>
            <person name="Land M."/>
            <person name="Hauser L."/>
            <person name="Kyrpides N."/>
            <person name="Ivanova N."/>
            <person name="Pagani I."/>
            <person name="Nazina T."/>
            <person name="Ivanova A."/>
            <person name="Parshina S."/>
            <person name="Kuever J."/>
            <person name="Muyzer G."/>
            <person name="Plugge C."/>
            <person name="Stams A."/>
            <person name="Woyke T."/>
        </authorList>
    </citation>
    <scope>NUCLEOTIDE SEQUENCE [LARGE SCALE GENOMIC DNA]</scope>
    <source>
        <strain evidence="7">DSM 6115 / VKM B-1805 / 17</strain>
    </source>
</reference>
<dbReference type="InterPro" id="IPR015939">
    <property type="entry name" value="Fum_Rdtase/Succ_DH_flav-like_C"/>
</dbReference>
<dbReference type="KEGG" id="dku:Desku_0815"/>
<proteinExistence type="predicted"/>
<feature type="domain" description="FAD-dependent oxidoreductase 2 FAD-binding" evidence="4">
    <location>
        <begin position="7"/>
        <end position="377"/>
    </location>
</feature>
<dbReference type="PIRSF" id="PIRSF000171">
    <property type="entry name" value="SDHA_APRA_LASPO"/>
    <property type="match status" value="1"/>
</dbReference>
<dbReference type="SUPFAM" id="SSF56425">
    <property type="entry name" value="Succinate dehydrogenase/fumarate reductase flavoprotein, catalytic domain"/>
    <property type="match status" value="1"/>
</dbReference>
<evidence type="ECO:0000313" key="7">
    <source>
        <dbReference type="Proteomes" id="UP000009229"/>
    </source>
</evidence>
<sequence length="545" mass="59225">MDVVSTDVLIIGSGIAGLYAAITARKKGREVLLCSKVTPGLASSSALSQGSFRSEVSGFTPEQHRQLTLKAGYNLNEPLLVETLVENAARAVLSLKEFGVEIKERGKGFFVPAEKIGQEGLNITKPMAECARRLGVKFFYPFLAFDLLQKEGQAVGVWGLLKKEGKPLAIAARAVVLATGGGGAAFLRTDNPPGNIGDGYALAYRAGLPLIDLEFVQFYPLATAMPGQSNRFVLAILADAGKLLNGEGENLLEKYQINESPVAVVCRDLLSRAMCTEVAKGQGIAGAIKLDLSNSEEGWRRAQKLWGYGDEQMDGIKSWASRLFGKEEYVLVMPTTHFFMGGVVVDPWGRTGIPGLFAVGEVTGGLHGANRLGGNALTEVVVFGQRAGLAASEFAAGQKGTSLSGKEVSLLALRFWDYIREKLSGRRGEGVSLVKIKKAIRRTLWENAGVLRSEESLKKALVDIKRLEEEIQSGKPGELVDLLEVLNLLLVSRMVVESALYRRESRGAHYRLDFPQQDDVNWFKHTLVRRRGEQMDVLACPVGFL</sequence>
<dbReference type="InterPro" id="IPR030664">
    <property type="entry name" value="SdhA/FrdA/AprA"/>
</dbReference>
<dbReference type="PANTHER" id="PTHR11632">
    <property type="entry name" value="SUCCINATE DEHYDROGENASE 2 FLAVOPROTEIN SUBUNIT"/>
    <property type="match status" value="1"/>
</dbReference>
<dbReference type="PANTHER" id="PTHR11632:SF51">
    <property type="entry name" value="SUCCINATE DEHYDROGENASE [UBIQUINONE] FLAVOPROTEIN SUBUNIT, MITOCHONDRIAL"/>
    <property type="match status" value="1"/>
</dbReference>
<organism evidence="6 7">
    <name type="scientific">Desulfofundulus kuznetsovii (strain DSM 6115 / VKM B-1805 / 17)</name>
    <name type="common">Desulfotomaculum kuznetsovii</name>
    <dbReference type="NCBI Taxonomy" id="760568"/>
    <lineage>
        <taxon>Bacteria</taxon>
        <taxon>Bacillati</taxon>
        <taxon>Bacillota</taxon>
        <taxon>Clostridia</taxon>
        <taxon>Eubacteriales</taxon>
        <taxon>Peptococcaceae</taxon>
        <taxon>Desulfofundulus</taxon>
    </lineage>
</organism>
<dbReference type="Pfam" id="PF02910">
    <property type="entry name" value="Succ_DH_flav_C"/>
    <property type="match status" value="1"/>
</dbReference>
<dbReference type="GO" id="GO:0008734">
    <property type="term" value="F:L-aspartate oxidase activity"/>
    <property type="evidence" value="ECO:0007669"/>
    <property type="project" value="UniProtKB-EC"/>
</dbReference>
<dbReference type="RefSeq" id="WP_013821932.1">
    <property type="nucleotide sequence ID" value="NC_015573.1"/>
</dbReference>
<feature type="domain" description="Fumarate reductase/succinate dehydrogenase flavoprotein-like C-terminal" evidence="5">
    <location>
        <begin position="438"/>
        <end position="535"/>
    </location>
</feature>
<dbReference type="EMBL" id="CP002770">
    <property type="protein sequence ID" value="AEG14417.1"/>
    <property type="molecule type" value="Genomic_DNA"/>
</dbReference>
<keyword evidence="1" id="KW-0285">Flavoprotein</keyword>
<feature type="active site" description="Proton acceptor" evidence="3">
    <location>
        <position position="267"/>
    </location>
</feature>
<dbReference type="Pfam" id="PF00890">
    <property type="entry name" value="FAD_binding_2"/>
    <property type="match status" value="1"/>
</dbReference>
<protein>
    <submittedName>
        <fullName evidence="6">L-aspartate oxidase</fullName>
        <ecNumber evidence="6">1.4.3.16</ecNumber>
    </submittedName>
</protein>
<dbReference type="PRINTS" id="PR00411">
    <property type="entry name" value="PNDRDTASEI"/>
</dbReference>
<dbReference type="SUPFAM" id="SSF46977">
    <property type="entry name" value="Succinate dehydrogenase/fumarate reductase flavoprotein C-terminal domain"/>
    <property type="match status" value="1"/>
</dbReference>
<accession>A0AAU8P943</accession>